<dbReference type="RefSeq" id="WP_147575939.1">
    <property type="nucleotide sequence ID" value="NZ_VOWB01000079.1"/>
</dbReference>
<accession>A0A5C7DK21</accession>
<reference evidence="1 2" key="1">
    <citation type="submission" date="2019-07" db="EMBL/GenBank/DDBJ databases">
        <title>Rapid identification of Enteric Bacteria from Whole Genome Sequences (WGS) using Average Nucleotide Identity (ANI).</title>
        <authorList>
            <person name="Lane C."/>
        </authorList>
    </citation>
    <scope>NUCLEOTIDE SEQUENCE [LARGE SCALE GENOMIC DNA]</scope>
    <source>
        <strain evidence="1 2">2016D-0250</strain>
    </source>
</reference>
<protein>
    <submittedName>
        <fullName evidence="1">Uncharacterized protein</fullName>
    </submittedName>
</protein>
<evidence type="ECO:0000313" key="2">
    <source>
        <dbReference type="Proteomes" id="UP000321310"/>
    </source>
</evidence>
<dbReference type="AlphaFoldDB" id="A0A5C7DK21"/>
<proteinExistence type="predicted"/>
<gene>
    <name evidence="1" type="ORF">FPD46_07255</name>
</gene>
<dbReference type="Proteomes" id="UP000321310">
    <property type="component" value="Unassembled WGS sequence"/>
</dbReference>
<organism evidence="1 2">
    <name type="scientific">Campylobacter peloridis</name>
    <dbReference type="NCBI Taxonomy" id="488546"/>
    <lineage>
        <taxon>Bacteria</taxon>
        <taxon>Pseudomonadati</taxon>
        <taxon>Campylobacterota</taxon>
        <taxon>Epsilonproteobacteria</taxon>
        <taxon>Campylobacterales</taxon>
        <taxon>Campylobacteraceae</taxon>
        <taxon>Campylobacter</taxon>
    </lineage>
</organism>
<sequence>MLNKLPQLFSLLFSYKSNIFDIISKPKQAYTYTKFALELKELYEKENDKTEAAFIILDRVLKFKKENPDDFSDFLKLIQELLATYENNPKTIKQNIKDLLNKQK</sequence>
<evidence type="ECO:0000313" key="1">
    <source>
        <dbReference type="EMBL" id="TXE79044.1"/>
    </source>
</evidence>
<comment type="caution">
    <text evidence="1">The sequence shown here is derived from an EMBL/GenBank/DDBJ whole genome shotgun (WGS) entry which is preliminary data.</text>
</comment>
<dbReference type="EMBL" id="VOWB01000079">
    <property type="protein sequence ID" value="TXE79044.1"/>
    <property type="molecule type" value="Genomic_DNA"/>
</dbReference>
<name>A0A5C7DK21_9BACT</name>